<protein>
    <recommendedName>
        <fullName evidence="5">P-type ATPase C-terminal domain-containing protein</fullName>
    </recommendedName>
</protein>
<keyword evidence="2" id="KW-0479">Metal-binding</keyword>
<dbReference type="AlphaFoldDB" id="A0A8S1WIU4"/>
<evidence type="ECO:0000256" key="2">
    <source>
        <dbReference type="ARBA" id="ARBA00022723"/>
    </source>
</evidence>
<feature type="transmembrane region" description="Helical" evidence="4">
    <location>
        <begin position="197"/>
        <end position="214"/>
    </location>
</feature>
<keyword evidence="3" id="KW-0460">Magnesium</keyword>
<evidence type="ECO:0000256" key="3">
    <source>
        <dbReference type="ARBA" id="ARBA00022842"/>
    </source>
</evidence>
<reference evidence="6" key="1">
    <citation type="submission" date="2021-01" db="EMBL/GenBank/DDBJ databases">
        <authorList>
            <consortium name="Genoscope - CEA"/>
            <person name="William W."/>
        </authorList>
    </citation>
    <scope>NUCLEOTIDE SEQUENCE</scope>
</reference>
<keyword evidence="4" id="KW-1133">Transmembrane helix</keyword>
<keyword evidence="7" id="KW-1185">Reference proteome</keyword>
<dbReference type="Proteomes" id="UP000689195">
    <property type="component" value="Unassembled WGS sequence"/>
</dbReference>
<dbReference type="EMBL" id="CAJJDO010000093">
    <property type="protein sequence ID" value="CAD8189343.1"/>
    <property type="molecule type" value="Genomic_DNA"/>
</dbReference>
<proteinExistence type="predicted"/>
<accession>A0A8S1WIU4</accession>
<dbReference type="GO" id="GO:0006890">
    <property type="term" value="P:retrograde vesicle-mediated transport, Golgi to endoplasmic reticulum"/>
    <property type="evidence" value="ECO:0007669"/>
    <property type="project" value="TreeGrafter"/>
</dbReference>
<feature type="domain" description="P-type ATPase C-terminal" evidence="5">
    <location>
        <begin position="169"/>
        <end position="371"/>
    </location>
</feature>
<dbReference type="GO" id="GO:0005802">
    <property type="term" value="C:trans-Golgi network"/>
    <property type="evidence" value="ECO:0007669"/>
    <property type="project" value="TreeGrafter"/>
</dbReference>
<name>A0A8S1WIU4_9CILI</name>
<keyword evidence="4" id="KW-0472">Membrane</keyword>
<gene>
    <name evidence="6" type="ORF">PPENT_87.1.T0930164</name>
</gene>
<dbReference type="PANTHER" id="PTHR24092">
    <property type="entry name" value="PROBABLE PHOSPHOLIPID-TRANSPORTING ATPASE"/>
    <property type="match status" value="1"/>
</dbReference>
<dbReference type="GO" id="GO:0046872">
    <property type="term" value="F:metal ion binding"/>
    <property type="evidence" value="ECO:0007669"/>
    <property type="project" value="UniProtKB-KW"/>
</dbReference>
<feature type="transmembrane region" description="Helical" evidence="4">
    <location>
        <begin position="269"/>
        <end position="291"/>
    </location>
</feature>
<comment type="caution">
    <text evidence="6">The sequence shown here is derived from an EMBL/GenBank/DDBJ whole genome shotgun (WGS) entry which is preliminary data.</text>
</comment>
<dbReference type="Pfam" id="PF16212">
    <property type="entry name" value="PhoLip_ATPase_C"/>
    <property type="match status" value="1"/>
</dbReference>
<evidence type="ECO:0000256" key="4">
    <source>
        <dbReference type="SAM" id="Phobius"/>
    </source>
</evidence>
<keyword evidence="4" id="KW-0812">Transmembrane</keyword>
<dbReference type="OrthoDB" id="377733at2759"/>
<feature type="transmembrane region" description="Helical" evidence="4">
    <location>
        <begin position="347"/>
        <end position="373"/>
    </location>
</feature>
<dbReference type="GO" id="GO:0005886">
    <property type="term" value="C:plasma membrane"/>
    <property type="evidence" value="ECO:0007669"/>
    <property type="project" value="TreeGrafter"/>
</dbReference>
<evidence type="ECO:0000259" key="5">
    <source>
        <dbReference type="Pfam" id="PF16212"/>
    </source>
</evidence>
<comment type="subcellular location">
    <subcellularLocation>
        <location evidence="1">Membrane</location>
        <topology evidence="1">Multi-pass membrane protein</topology>
    </subcellularLocation>
</comment>
<dbReference type="GO" id="GO:0006897">
    <property type="term" value="P:endocytosis"/>
    <property type="evidence" value="ECO:0007669"/>
    <property type="project" value="TreeGrafter"/>
</dbReference>
<evidence type="ECO:0000313" key="6">
    <source>
        <dbReference type="EMBL" id="CAD8189343.1"/>
    </source>
</evidence>
<evidence type="ECO:0000313" key="7">
    <source>
        <dbReference type="Proteomes" id="UP000689195"/>
    </source>
</evidence>
<sequence>MESEQKENCQPLLKQRYEPFQIEETKENVEIEQENKFDQFKDFVFGIQIQKSQRDVQFGWESESNQQIEQFYKKLKIQLHLHFYPFYLQLMEPVQILHLHILRNYFYNCYQELICCLLSLFSNLKSLSYRMHQILYKKSSCIDGGNDVGMIQPADVGIGIEGKEGKQAALASNFSIIKFKYLNVLLLQRGRLSYKRSALLSQFVILRGLIISVIQAVFMFVFYFLSISIFSDCFQCFPQYLMKMLKLNYSLIPSTLQIFKKKARDLKTFLVLVWKSMFQGVIIIFLILAMFKKIFLEIETVAFTALKFNQYALTLSELYSLHFVMKKSNVTSAVIQILSNMWFENQLLVSVMTFYSFFNEIVVILVIDLLVLLPKRYQRNLIHQIMKRSWLHVDTI</sequence>
<dbReference type="GO" id="GO:0005768">
    <property type="term" value="C:endosome"/>
    <property type="evidence" value="ECO:0007669"/>
    <property type="project" value="TreeGrafter"/>
</dbReference>
<dbReference type="PANTHER" id="PTHR24092:SF5">
    <property type="entry name" value="PHOSPHOLIPID-TRANSPORTING ATPASE"/>
    <property type="match status" value="1"/>
</dbReference>
<dbReference type="GO" id="GO:0140326">
    <property type="term" value="F:ATPase-coupled intramembrane lipid transporter activity"/>
    <property type="evidence" value="ECO:0007669"/>
    <property type="project" value="TreeGrafter"/>
</dbReference>
<evidence type="ECO:0000256" key="1">
    <source>
        <dbReference type="ARBA" id="ARBA00004141"/>
    </source>
</evidence>
<organism evidence="6 7">
    <name type="scientific">Paramecium pentaurelia</name>
    <dbReference type="NCBI Taxonomy" id="43138"/>
    <lineage>
        <taxon>Eukaryota</taxon>
        <taxon>Sar</taxon>
        <taxon>Alveolata</taxon>
        <taxon>Ciliophora</taxon>
        <taxon>Intramacronucleata</taxon>
        <taxon>Oligohymenophorea</taxon>
        <taxon>Peniculida</taxon>
        <taxon>Parameciidae</taxon>
        <taxon>Paramecium</taxon>
    </lineage>
</organism>
<dbReference type="InterPro" id="IPR032630">
    <property type="entry name" value="P_typ_ATPase_c"/>
</dbReference>
<dbReference type="GO" id="GO:0045332">
    <property type="term" value="P:phospholipid translocation"/>
    <property type="evidence" value="ECO:0007669"/>
    <property type="project" value="TreeGrafter"/>
</dbReference>